<name>A0A6A8GIP1_9EURY</name>
<dbReference type="Pfam" id="PF08031">
    <property type="entry name" value="BBE"/>
    <property type="match status" value="1"/>
</dbReference>
<dbReference type="Proteomes" id="UP000439022">
    <property type="component" value="Unassembled WGS sequence"/>
</dbReference>
<comment type="similarity">
    <text evidence="2">Belongs to the oxygen-dependent FAD-linked oxidoreductase family.</text>
</comment>
<dbReference type="InterPro" id="IPR050416">
    <property type="entry name" value="FAD-linked_Oxidoreductase"/>
</dbReference>
<dbReference type="PROSITE" id="PS00862">
    <property type="entry name" value="OX2_COVAL_FAD"/>
    <property type="match status" value="1"/>
</dbReference>
<dbReference type="EMBL" id="WKJO01000001">
    <property type="protein sequence ID" value="MRX22332.1"/>
    <property type="molecule type" value="Genomic_DNA"/>
</dbReference>
<dbReference type="Pfam" id="PF01565">
    <property type="entry name" value="FAD_binding_4"/>
    <property type="match status" value="1"/>
</dbReference>
<dbReference type="InterPro" id="IPR016169">
    <property type="entry name" value="FAD-bd_PCMH_sub2"/>
</dbReference>
<dbReference type="PANTHER" id="PTHR42973:SF39">
    <property type="entry name" value="FAD-BINDING PCMH-TYPE DOMAIN-CONTAINING PROTEIN"/>
    <property type="match status" value="1"/>
</dbReference>
<dbReference type="InterPro" id="IPR006094">
    <property type="entry name" value="Oxid_FAD_bind_N"/>
</dbReference>
<comment type="cofactor">
    <cofactor evidence="1">
        <name>FAD</name>
        <dbReference type="ChEBI" id="CHEBI:57692"/>
    </cofactor>
</comment>
<keyword evidence="3" id="KW-0285">Flavoprotein</keyword>
<evidence type="ECO:0000256" key="5">
    <source>
        <dbReference type="ARBA" id="ARBA00023002"/>
    </source>
</evidence>
<dbReference type="InterPro" id="IPR036318">
    <property type="entry name" value="FAD-bd_PCMH-like_sf"/>
</dbReference>
<comment type="caution">
    <text evidence="7">The sequence shown here is derived from an EMBL/GenBank/DDBJ whole genome shotgun (WGS) entry which is preliminary data.</text>
</comment>
<keyword evidence="4" id="KW-0274">FAD</keyword>
<dbReference type="SUPFAM" id="SSF56176">
    <property type="entry name" value="FAD-binding/transporter-associated domain-like"/>
    <property type="match status" value="1"/>
</dbReference>
<accession>A0A6A8GIP1</accession>
<dbReference type="InterPro" id="IPR016167">
    <property type="entry name" value="FAD-bd_PCMH_sub1"/>
</dbReference>
<dbReference type="InterPro" id="IPR006093">
    <property type="entry name" value="Oxy_OxRdtase_FAD_BS"/>
</dbReference>
<evidence type="ECO:0000313" key="8">
    <source>
        <dbReference type="Proteomes" id="UP000439022"/>
    </source>
</evidence>
<keyword evidence="8" id="KW-1185">Reference proteome</keyword>
<evidence type="ECO:0000313" key="7">
    <source>
        <dbReference type="EMBL" id="MRX22332.1"/>
    </source>
</evidence>
<proteinExistence type="inferred from homology"/>
<gene>
    <name evidence="7" type="ORF">GJR96_10230</name>
</gene>
<dbReference type="Gene3D" id="3.30.465.10">
    <property type="match status" value="1"/>
</dbReference>
<evidence type="ECO:0000256" key="4">
    <source>
        <dbReference type="ARBA" id="ARBA00022827"/>
    </source>
</evidence>
<evidence type="ECO:0000259" key="6">
    <source>
        <dbReference type="PROSITE" id="PS51387"/>
    </source>
</evidence>
<protein>
    <submittedName>
        <fullName evidence="7">FAD-binding protein</fullName>
    </submittedName>
</protein>
<dbReference type="Gene3D" id="3.40.462.20">
    <property type="match status" value="1"/>
</dbReference>
<dbReference type="InterPro" id="IPR012951">
    <property type="entry name" value="BBE"/>
</dbReference>
<evidence type="ECO:0000256" key="3">
    <source>
        <dbReference type="ARBA" id="ARBA00022630"/>
    </source>
</evidence>
<dbReference type="PROSITE" id="PS51387">
    <property type="entry name" value="FAD_PCMH"/>
    <property type="match status" value="1"/>
</dbReference>
<dbReference type="GO" id="GO:0016491">
    <property type="term" value="F:oxidoreductase activity"/>
    <property type="evidence" value="ECO:0007669"/>
    <property type="project" value="UniProtKB-KW"/>
</dbReference>
<evidence type="ECO:0000256" key="2">
    <source>
        <dbReference type="ARBA" id="ARBA00005466"/>
    </source>
</evidence>
<dbReference type="RefSeq" id="WP_151162843.1">
    <property type="nucleotide sequence ID" value="NZ_WKJO01000001.1"/>
</dbReference>
<evidence type="ECO:0000256" key="1">
    <source>
        <dbReference type="ARBA" id="ARBA00001974"/>
    </source>
</evidence>
<feature type="domain" description="FAD-binding PCMH-type" evidence="6">
    <location>
        <begin position="41"/>
        <end position="211"/>
    </location>
</feature>
<dbReference type="AlphaFoldDB" id="A0A6A8GIP1"/>
<dbReference type="PANTHER" id="PTHR42973">
    <property type="entry name" value="BINDING OXIDOREDUCTASE, PUTATIVE (AFU_ORTHOLOGUE AFUA_1G17690)-RELATED"/>
    <property type="match status" value="1"/>
</dbReference>
<sequence>MSTDLVTDQQIREFAADVLGTVVRPADADYDDTRAVWNGMIDKRPALIVRCTGVADVVRSVTFARENDHLVAIRGGGHNVAGTAVCDGGIVIDLSEMTSVRVDPEERTAWVSGGARWVDVDHETQLFGLAAPGGVVSDTGVAGLTLGGGIGHLRRKYGLSCDSLQSVDLVTAEGEFITASEDEHPDLFWALRGGGGNFGVVTGFEFNLHHVGPDVATCLVFYPADRLTDYLSAYREYVRSAPDEVSTLTFAGVLPDEDLFPDAVDVPKLGIMGCYAGPVEEGLEALAPLREFGDPIADFSDVMPYAAFQQLLDEDYPDGMRYYWKSLYLDGLSDRALERIEHWVDTAPSPLSTVDVWHLGGAVADVGLAESAFAGRQAPFLLGVEGNWVDADADDENVAWVRDCLDDMREFSDGSVYLNFPGFFEEGDEMIESAFGAAYERLVAVKTEYDPTNLFRVNQNITPTT</sequence>
<dbReference type="Gene3D" id="3.30.43.10">
    <property type="entry name" value="Uridine Diphospho-n-acetylenolpyruvylglucosamine Reductase, domain 2"/>
    <property type="match status" value="1"/>
</dbReference>
<organism evidence="7 8">
    <name type="scientific">Haloferax litoreum</name>
    <dbReference type="NCBI Taxonomy" id="2666140"/>
    <lineage>
        <taxon>Archaea</taxon>
        <taxon>Methanobacteriati</taxon>
        <taxon>Methanobacteriota</taxon>
        <taxon>Stenosarchaea group</taxon>
        <taxon>Halobacteria</taxon>
        <taxon>Halobacteriales</taxon>
        <taxon>Haloferacaceae</taxon>
        <taxon>Haloferax</taxon>
    </lineage>
</organism>
<reference evidence="7 8" key="1">
    <citation type="submission" date="2019-11" db="EMBL/GenBank/DDBJ databases">
        <title>Whole genome sequence of Haloferax sp. MBLA0076.</title>
        <authorList>
            <person name="Seo M.-J."/>
            <person name="Cho E.-S."/>
        </authorList>
    </citation>
    <scope>NUCLEOTIDE SEQUENCE [LARGE SCALE GENOMIC DNA]</scope>
    <source>
        <strain evidence="7 8">MBLA0076</strain>
    </source>
</reference>
<keyword evidence="5" id="KW-0560">Oxidoreductase</keyword>
<dbReference type="GO" id="GO:0071949">
    <property type="term" value="F:FAD binding"/>
    <property type="evidence" value="ECO:0007669"/>
    <property type="project" value="InterPro"/>
</dbReference>
<dbReference type="InterPro" id="IPR016166">
    <property type="entry name" value="FAD-bd_PCMH"/>
</dbReference>